<proteinExistence type="predicted"/>
<evidence type="ECO:0000313" key="1">
    <source>
        <dbReference type="EMBL" id="GAA4793196.1"/>
    </source>
</evidence>
<comment type="caution">
    <text evidence="1">The sequence shown here is derived from an EMBL/GenBank/DDBJ whole genome shotgun (WGS) entry which is preliminary data.</text>
</comment>
<evidence type="ECO:0000313" key="2">
    <source>
        <dbReference type="Proteomes" id="UP001500187"/>
    </source>
</evidence>
<dbReference type="Proteomes" id="UP001500187">
    <property type="component" value="Unassembled WGS sequence"/>
</dbReference>
<sequence>MSAHSITHKLSALPFPLLPPEQKSSSTLEYIAQAQGGFQSTAFTDPGLRHLDPRATEEMRRLLCTAESEGVSTAEFREVVEFEALVHLHHGIYSPPHVKDTALLRAISCGMLIPEGYHHRLRISRRAAAWILGFGQAPQGSIDIDYDRNNRVHLPRKAARLCSAHQSTFKAYEALSIGGLLVTNHLRTALDLLIFDEEYDALEIVGQILLSPDNNLTPHLLMSHVQEASFIRQRQAVLARAKNVCTEVTLRRQGLW</sequence>
<dbReference type="RefSeq" id="WP_345445216.1">
    <property type="nucleotide sequence ID" value="NZ_BAABKP010000001.1"/>
</dbReference>
<gene>
    <name evidence="1" type="ORF">GCM10023352_09730</name>
</gene>
<accession>A0ABP9BBI7</accession>
<protein>
    <submittedName>
        <fullName evidence="1">Uncharacterized protein</fullName>
    </submittedName>
</protein>
<reference evidence="2" key="1">
    <citation type="journal article" date="2019" name="Int. J. Syst. Evol. Microbiol.">
        <title>The Global Catalogue of Microorganisms (GCM) 10K type strain sequencing project: providing services to taxonomists for standard genome sequencing and annotation.</title>
        <authorList>
            <consortium name="The Broad Institute Genomics Platform"/>
            <consortium name="The Broad Institute Genome Sequencing Center for Infectious Disease"/>
            <person name="Wu L."/>
            <person name="Ma J."/>
        </authorList>
    </citation>
    <scope>NUCLEOTIDE SEQUENCE [LARGE SCALE GENOMIC DNA]</scope>
    <source>
        <strain evidence="2">JCM 18541</strain>
    </source>
</reference>
<dbReference type="EMBL" id="BAABKP010000001">
    <property type="protein sequence ID" value="GAA4793196.1"/>
    <property type="molecule type" value="Genomic_DNA"/>
</dbReference>
<organism evidence="1 2">
    <name type="scientific">Rothia endophytica</name>
    <dbReference type="NCBI Taxonomy" id="1324766"/>
    <lineage>
        <taxon>Bacteria</taxon>
        <taxon>Bacillati</taxon>
        <taxon>Actinomycetota</taxon>
        <taxon>Actinomycetes</taxon>
        <taxon>Micrococcales</taxon>
        <taxon>Micrococcaceae</taxon>
        <taxon>Rothia</taxon>
    </lineage>
</organism>
<keyword evidence="2" id="KW-1185">Reference proteome</keyword>
<name>A0ABP9BBI7_9MICC</name>